<organism evidence="3 4">
    <name type="scientific">Candidatus Woesebacteria bacterium GW2011_GWA1_41_13b</name>
    <dbReference type="NCBI Taxonomy" id="1618555"/>
    <lineage>
        <taxon>Bacteria</taxon>
        <taxon>Candidatus Woeseibacteriota</taxon>
    </lineage>
</organism>
<comment type="caution">
    <text evidence="3">The sequence shown here is derived from an EMBL/GenBank/DDBJ whole genome shotgun (WGS) entry which is preliminary data.</text>
</comment>
<dbReference type="CDD" id="cd04301">
    <property type="entry name" value="NAT_SF"/>
    <property type="match status" value="1"/>
</dbReference>
<evidence type="ECO:0008006" key="5">
    <source>
        <dbReference type="Google" id="ProtNLM"/>
    </source>
</evidence>
<dbReference type="InterPro" id="IPR000086">
    <property type="entry name" value="NUDIX_hydrolase_dom"/>
</dbReference>
<dbReference type="PANTHER" id="PTHR43736:SF1">
    <property type="entry name" value="DIHYDRONEOPTERIN TRIPHOSPHATE DIPHOSPHATASE"/>
    <property type="match status" value="1"/>
</dbReference>
<dbReference type="PROSITE" id="PS51186">
    <property type="entry name" value="GNAT"/>
    <property type="match status" value="1"/>
</dbReference>
<feature type="domain" description="N-acetyltransferase" evidence="1">
    <location>
        <begin position="136"/>
        <end position="271"/>
    </location>
</feature>
<dbReference type="CDD" id="cd04681">
    <property type="entry name" value="NUDIX_Hydrolase"/>
    <property type="match status" value="1"/>
</dbReference>
<proteinExistence type="predicted"/>
<dbReference type="AlphaFoldDB" id="A0A0G0UUJ8"/>
<evidence type="ECO:0000259" key="1">
    <source>
        <dbReference type="PROSITE" id="PS51186"/>
    </source>
</evidence>
<dbReference type="Gene3D" id="3.90.79.10">
    <property type="entry name" value="Nucleoside Triphosphate Pyrophosphohydrolase"/>
    <property type="match status" value="1"/>
</dbReference>
<sequence>MKKCTCDLCKFENPKTSTAAIIINDQKLLVVKRNYEPFKGDWDFLGGFAQEGETPEEAHKREIKEEIGADCKVTLLGAFPGTASYKEYGFPVVGFAYLTEITGKIKLNKKENSKLAWVPISKLKTIAFDSNRKILKFVKEKFTYDLKKVRELVRQLDSTAEVNEQSLYKAILDGYVSKVEEDGKLLGMGWIFPKQTMLRRQAVVEDMIVEQNQRGKGLGEKILKDLIKWAKKEGVEVVELTTNPKRIAANSLYKKVGFKLHETNHYLLDLR</sequence>
<dbReference type="GO" id="GO:0016747">
    <property type="term" value="F:acyltransferase activity, transferring groups other than amino-acyl groups"/>
    <property type="evidence" value="ECO:0007669"/>
    <property type="project" value="InterPro"/>
</dbReference>
<dbReference type="PANTHER" id="PTHR43736">
    <property type="entry name" value="ADP-RIBOSE PYROPHOSPHATASE"/>
    <property type="match status" value="1"/>
</dbReference>
<protein>
    <recommendedName>
        <fullName evidence="5">NUDIX hydrolase</fullName>
    </recommendedName>
</protein>
<dbReference type="InterPro" id="IPR016181">
    <property type="entry name" value="Acyl_CoA_acyltransferase"/>
</dbReference>
<dbReference type="Gene3D" id="3.40.630.30">
    <property type="match status" value="1"/>
</dbReference>
<gene>
    <name evidence="3" type="ORF">UU42_C0019G0003</name>
</gene>
<dbReference type="Proteomes" id="UP000034676">
    <property type="component" value="Unassembled WGS sequence"/>
</dbReference>
<dbReference type="EMBL" id="LCAO01000019">
    <property type="protein sequence ID" value="KKR91191.1"/>
    <property type="molecule type" value="Genomic_DNA"/>
</dbReference>
<evidence type="ECO:0000313" key="3">
    <source>
        <dbReference type="EMBL" id="KKR91191.1"/>
    </source>
</evidence>
<dbReference type="Pfam" id="PF00583">
    <property type="entry name" value="Acetyltransf_1"/>
    <property type="match status" value="1"/>
</dbReference>
<dbReference type="InterPro" id="IPR015797">
    <property type="entry name" value="NUDIX_hydrolase-like_dom_sf"/>
</dbReference>
<evidence type="ECO:0000259" key="2">
    <source>
        <dbReference type="PROSITE" id="PS51462"/>
    </source>
</evidence>
<evidence type="ECO:0000313" key="4">
    <source>
        <dbReference type="Proteomes" id="UP000034676"/>
    </source>
</evidence>
<dbReference type="SUPFAM" id="SSF55729">
    <property type="entry name" value="Acyl-CoA N-acyltransferases (Nat)"/>
    <property type="match status" value="1"/>
</dbReference>
<dbReference type="Pfam" id="PF00293">
    <property type="entry name" value="NUDIX"/>
    <property type="match status" value="1"/>
</dbReference>
<dbReference type="InterPro" id="IPR000182">
    <property type="entry name" value="GNAT_dom"/>
</dbReference>
<dbReference type="PROSITE" id="PS51462">
    <property type="entry name" value="NUDIX"/>
    <property type="match status" value="1"/>
</dbReference>
<dbReference type="SUPFAM" id="SSF55811">
    <property type="entry name" value="Nudix"/>
    <property type="match status" value="1"/>
</dbReference>
<name>A0A0G0UUJ8_9BACT</name>
<feature type="domain" description="Nudix hydrolase" evidence="2">
    <location>
        <begin position="13"/>
        <end position="142"/>
    </location>
</feature>
<reference evidence="3 4" key="1">
    <citation type="journal article" date="2015" name="Nature">
        <title>rRNA introns, odd ribosomes, and small enigmatic genomes across a large radiation of phyla.</title>
        <authorList>
            <person name="Brown C.T."/>
            <person name="Hug L.A."/>
            <person name="Thomas B.C."/>
            <person name="Sharon I."/>
            <person name="Castelle C.J."/>
            <person name="Singh A."/>
            <person name="Wilkins M.J."/>
            <person name="Williams K.H."/>
            <person name="Banfield J.F."/>
        </authorList>
    </citation>
    <scope>NUCLEOTIDE SEQUENCE [LARGE SCALE GENOMIC DNA]</scope>
</reference>
<accession>A0A0G0UUJ8</accession>